<feature type="transmembrane region" description="Helical" evidence="1">
    <location>
        <begin position="30"/>
        <end position="52"/>
    </location>
</feature>
<protein>
    <recommendedName>
        <fullName evidence="4">Transmembrane protein 238</fullName>
    </recommendedName>
</protein>
<evidence type="ECO:0000256" key="1">
    <source>
        <dbReference type="SAM" id="Phobius"/>
    </source>
</evidence>
<keyword evidence="1" id="KW-0812">Transmembrane</keyword>
<evidence type="ECO:0000313" key="3">
    <source>
        <dbReference type="Proteomes" id="UP000694396"/>
    </source>
</evidence>
<proteinExistence type="predicted"/>
<name>A0A8C3R9U0_9PASS</name>
<dbReference type="Pfam" id="PF15125">
    <property type="entry name" value="TMEM238"/>
    <property type="match status" value="1"/>
</dbReference>
<reference evidence="2" key="1">
    <citation type="submission" date="2025-08" db="UniProtKB">
        <authorList>
            <consortium name="Ensembl"/>
        </authorList>
    </citation>
    <scope>IDENTIFICATION</scope>
</reference>
<dbReference type="PANTHER" id="PTHR28613:SF9">
    <property type="entry name" value="TRANSMEMBRANE PROTEIN 238"/>
    <property type="match status" value="1"/>
</dbReference>
<accession>A0A8C3R9U0</accession>
<dbReference type="AlphaFoldDB" id="A0A8C3R9U0"/>
<dbReference type="Proteomes" id="UP000694396">
    <property type="component" value="Unplaced"/>
</dbReference>
<keyword evidence="1" id="KW-0472">Membrane</keyword>
<sequence length="171" mass="17883">RVPAFPACGSKAAVAPLPMAAPGGLGRCVAAFWLALAFDALGLAVLLAGVFADVFFSDLLIYAGGIGIFLSLVWWVFWYAGNLEVPPEELRDDVGLSAPKGRGDTLLRRLVHGLSLRLTAALAPARPADLELQRTGDRRGRKTLPVAPVECGELACGELLPESSTGGAVAF</sequence>
<evidence type="ECO:0008006" key="4">
    <source>
        <dbReference type="Google" id="ProtNLM"/>
    </source>
</evidence>
<keyword evidence="1" id="KW-1133">Transmembrane helix</keyword>
<feature type="transmembrane region" description="Helical" evidence="1">
    <location>
        <begin position="59"/>
        <end position="80"/>
    </location>
</feature>
<dbReference type="PANTHER" id="PTHR28613">
    <property type="entry name" value="SI:CH211-232M10.4-RELATED"/>
    <property type="match status" value="1"/>
</dbReference>
<organism evidence="2 3">
    <name type="scientific">Cyanoderma ruficeps</name>
    <name type="common">rufous-capped babbler</name>
    <dbReference type="NCBI Taxonomy" id="181631"/>
    <lineage>
        <taxon>Eukaryota</taxon>
        <taxon>Metazoa</taxon>
        <taxon>Chordata</taxon>
        <taxon>Craniata</taxon>
        <taxon>Vertebrata</taxon>
        <taxon>Euteleostomi</taxon>
        <taxon>Archelosauria</taxon>
        <taxon>Archosauria</taxon>
        <taxon>Dinosauria</taxon>
        <taxon>Saurischia</taxon>
        <taxon>Theropoda</taxon>
        <taxon>Coelurosauria</taxon>
        <taxon>Aves</taxon>
        <taxon>Neognathae</taxon>
        <taxon>Neoaves</taxon>
        <taxon>Telluraves</taxon>
        <taxon>Australaves</taxon>
        <taxon>Passeriformes</taxon>
        <taxon>Sylvioidea</taxon>
        <taxon>Timaliidae</taxon>
        <taxon>Cyanoderma</taxon>
    </lineage>
</organism>
<reference evidence="2" key="2">
    <citation type="submission" date="2025-09" db="UniProtKB">
        <authorList>
            <consortium name="Ensembl"/>
        </authorList>
    </citation>
    <scope>IDENTIFICATION</scope>
</reference>
<dbReference type="Ensembl" id="ENSCRFT00000017622.1">
    <property type="protein sequence ID" value="ENSCRFP00000017030.1"/>
    <property type="gene ID" value="ENSCRFG00000012987.1"/>
</dbReference>
<evidence type="ECO:0000313" key="2">
    <source>
        <dbReference type="Ensembl" id="ENSCRFP00000017030.1"/>
    </source>
</evidence>
<keyword evidence="3" id="KW-1185">Reference proteome</keyword>
<dbReference type="InterPro" id="IPR029365">
    <property type="entry name" value="TMEM238"/>
</dbReference>